<evidence type="ECO:0000313" key="3">
    <source>
        <dbReference type="RefSeq" id="XP_070462961.1"/>
    </source>
</evidence>
<evidence type="ECO:0000313" key="1">
    <source>
        <dbReference type="Proteomes" id="UP001652662"/>
    </source>
</evidence>
<dbReference type="InterPro" id="IPR023578">
    <property type="entry name" value="Ras_GEF_dom_sf"/>
</dbReference>
<dbReference type="Gene3D" id="1.10.840.10">
    <property type="entry name" value="Ras guanine-nucleotide exchange factors catalytic domain"/>
    <property type="match status" value="1"/>
</dbReference>
<accession>A0ABM4NDD6</accession>
<reference evidence="2 3" key="1">
    <citation type="submission" date="2025-05" db="UniProtKB">
        <authorList>
            <consortium name="RefSeq"/>
        </authorList>
    </citation>
    <scope>IDENTIFICATION</scope>
    <source>
        <tissue evidence="2 3">Blood</tissue>
    </source>
</reference>
<name>A0ABM4NDD6_EQUPR</name>
<sequence length="202" mass="23056">MFPATELSIRLKPRLLKTHLLRSYRNGGPGRALKNFTKLCTKDQRVSRKLLMEEATSLWETLEMDPWIAQERQQWQALSASCPSSQKFKVIKRIQLLQEAANECHLQPEEHFGACFQAMEPLREEESYSLSCQLEPPNLKVSKMRGFFRNKKNQPSSRLGLTAMPLARSHHTLDATTSSASSGAGTWLGPWWCTRPALPTRM</sequence>
<protein>
    <submittedName>
        <fullName evidence="2 3">Ral guanine nucleotide dissociation stimulator-like isoform X2</fullName>
    </submittedName>
</protein>
<gene>
    <name evidence="2 3" type="primary">LOC103545482</name>
</gene>
<dbReference type="Proteomes" id="UP001652662">
    <property type="component" value="Unplaced"/>
</dbReference>
<dbReference type="InterPro" id="IPR036964">
    <property type="entry name" value="RASGEF_cat_dom_sf"/>
</dbReference>
<evidence type="ECO:0000313" key="2">
    <source>
        <dbReference type="RefSeq" id="XP_070462960.1"/>
    </source>
</evidence>
<dbReference type="GeneID" id="103545482"/>
<keyword evidence="1" id="KW-1185">Reference proteome</keyword>
<dbReference type="SUPFAM" id="SSF48366">
    <property type="entry name" value="Ras GEF"/>
    <property type="match status" value="1"/>
</dbReference>
<organism evidence="1 3">
    <name type="scientific">Equus przewalskii</name>
    <name type="common">Przewalski's horse</name>
    <name type="synonym">Equus caballus przewalskii</name>
    <dbReference type="NCBI Taxonomy" id="9798"/>
    <lineage>
        <taxon>Eukaryota</taxon>
        <taxon>Metazoa</taxon>
        <taxon>Chordata</taxon>
        <taxon>Craniata</taxon>
        <taxon>Vertebrata</taxon>
        <taxon>Euteleostomi</taxon>
        <taxon>Mammalia</taxon>
        <taxon>Eutheria</taxon>
        <taxon>Laurasiatheria</taxon>
        <taxon>Perissodactyla</taxon>
        <taxon>Equidae</taxon>
        <taxon>Equus</taxon>
    </lineage>
</organism>
<dbReference type="RefSeq" id="XP_070462961.1">
    <property type="nucleotide sequence ID" value="XM_070606860.1"/>
</dbReference>
<dbReference type="RefSeq" id="XP_070462960.1">
    <property type="nucleotide sequence ID" value="XM_070606859.1"/>
</dbReference>
<proteinExistence type="predicted"/>